<comment type="caution">
    <text evidence="5">The sequence shown here is derived from an EMBL/GenBank/DDBJ whole genome shotgun (WGS) entry which is preliminary data.</text>
</comment>
<dbReference type="CDD" id="cd01448">
    <property type="entry name" value="TST_Repeat_1"/>
    <property type="match status" value="1"/>
</dbReference>
<keyword evidence="6" id="KW-1185">Reference proteome</keyword>
<feature type="chain" id="PRO_5038398908" evidence="3">
    <location>
        <begin position="21"/>
        <end position="450"/>
    </location>
</feature>
<dbReference type="Gene3D" id="3.40.250.10">
    <property type="entry name" value="Rhodanese-like domain"/>
    <property type="match status" value="3"/>
</dbReference>
<dbReference type="RefSeq" id="WP_057979671.1">
    <property type="nucleotide sequence ID" value="NZ_LKHP01000028.1"/>
</dbReference>
<evidence type="ECO:0000256" key="1">
    <source>
        <dbReference type="ARBA" id="ARBA00022679"/>
    </source>
</evidence>
<evidence type="ECO:0000256" key="2">
    <source>
        <dbReference type="ARBA" id="ARBA00022737"/>
    </source>
</evidence>
<dbReference type="STRING" id="908809.ABG79_02396"/>
<feature type="domain" description="Rhodanese" evidence="4">
    <location>
        <begin position="182"/>
        <end position="289"/>
    </location>
</feature>
<accession>A0A0R3JS38</accession>
<proteinExistence type="predicted"/>
<keyword evidence="3" id="KW-0732">Signal</keyword>
<feature type="signal peptide" evidence="3">
    <location>
        <begin position="1"/>
        <end position="20"/>
    </location>
</feature>
<dbReference type="SUPFAM" id="SSF52821">
    <property type="entry name" value="Rhodanese/Cell cycle control phosphatase"/>
    <property type="match status" value="3"/>
</dbReference>
<feature type="domain" description="Rhodanese" evidence="4">
    <location>
        <begin position="47"/>
        <end position="155"/>
    </location>
</feature>
<dbReference type="InterPro" id="IPR036873">
    <property type="entry name" value="Rhodanese-like_dom_sf"/>
</dbReference>
<organism evidence="5 6">
    <name type="scientific">Caloramator mitchellensis</name>
    <dbReference type="NCBI Taxonomy" id="908809"/>
    <lineage>
        <taxon>Bacteria</taxon>
        <taxon>Bacillati</taxon>
        <taxon>Bacillota</taxon>
        <taxon>Clostridia</taxon>
        <taxon>Eubacteriales</taxon>
        <taxon>Clostridiaceae</taxon>
        <taxon>Caloramator</taxon>
    </lineage>
</organism>
<dbReference type="PANTHER" id="PTHR11364">
    <property type="entry name" value="THIOSULFATE SULFERTANSFERASE"/>
    <property type="match status" value="1"/>
</dbReference>
<dbReference type="Proteomes" id="UP000052015">
    <property type="component" value="Unassembled WGS sequence"/>
</dbReference>
<evidence type="ECO:0000259" key="4">
    <source>
        <dbReference type="PROSITE" id="PS50206"/>
    </source>
</evidence>
<dbReference type="PATRIC" id="fig|908809.3.peg.2394"/>
<name>A0A0R3JS38_CALMK</name>
<dbReference type="Pfam" id="PF00581">
    <property type="entry name" value="Rhodanese"/>
    <property type="match status" value="3"/>
</dbReference>
<reference evidence="5 6" key="1">
    <citation type="submission" date="2015-09" db="EMBL/GenBank/DDBJ databases">
        <title>Draft genome sequence of a Caloramator mitchellensis, a moderate thermophile from the Great Artesian Basin of Australia.</title>
        <authorList>
            <person name="Patel B.K."/>
        </authorList>
    </citation>
    <scope>NUCLEOTIDE SEQUENCE [LARGE SCALE GENOMIC DNA]</scope>
    <source>
        <strain evidence="5 6">VF08</strain>
    </source>
</reference>
<evidence type="ECO:0000256" key="3">
    <source>
        <dbReference type="SAM" id="SignalP"/>
    </source>
</evidence>
<dbReference type="SMART" id="SM00450">
    <property type="entry name" value="RHOD"/>
    <property type="match status" value="3"/>
</dbReference>
<dbReference type="EMBL" id="LKHP01000028">
    <property type="protein sequence ID" value="KRQ85818.1"/>
    <property type="molecule type" value="Genomic_DNA"/>
</dbReference>
<dbReference type="CDD" id="cd00158">
    <property type="entry name" value="RHOD"/>
    <property type="match status" value="1"/>
</dbReference>
<dbReference type="InterPro" id="IPR045078">
    <property type="entry name" value="TST/MPST-like"/>
</dbReference>
<feature type="domain" description="Rhodanese" evidence="4">
    <location>
        <begin position="323"/>
        <end position="444"/>
    </location>
</feature>
<dbReference type="GO" id="GO:0004792">
    <property type="term" value="F:thiosulfate-cyanide sulfurtransferase activity"/>
    <property type="evidence" value="ECO:0007669"/>
    <property type="project" value="UniProtKB-EC"/>
</dbReference>
<dbReference type="InterPro" id="IPR001763">
    <property type="entry name" value="Rhodanese-like_dom"/>
</dbReference>
<dbReference type="AlphaFoldDB" id="A0A0R3JS38"/>
<evidence type="ECO:0000313" key="5">
    <source>
        <dbReference type="EMBL" id="KRQ85818.1"/>
    </source>
</evidence>
<sequence>MKKIISLLLMLIFTVSLFSACSKKEQNLTTSTGFKIVSTDELKDKIGNSDYVIVDTRINDAYNGWKLDGVKRGGHIQGATDFAANWLDVDLKDKDAKLLEIAKNKGIVPEKNIVLYDANGKDAERVADFLKKNGYEKLFVYDVKGWAEDETLPMESYKNYTMLVPATWVKDLIDEKNPETFNGGPVKIFEVSWGEDSPDYNAGHIKGAVHINTDEVEEGPMWNKLSDDRLEKFALNNGITADTTVVLYGTDNMAAYRVAVILKYMGVKDVRVLNGGFNAWKREGYEIETAKNAKSPVAEFGVKVPVNKGYIVDLPEAKAILNDKEGSCLVDIRSWVEYIGETSGYDYIKGKGRPAGAVWGHAGSDPNNLQDFRNVDGTMRNANEILAFWKEWGITPDKNLSFFCGTGWRAAEVLYYADVMGLQKISLYDGGWNEWSNTKGLPIEVGEPKR</sequence>
<dbReference type="CDD" id="cd01449">
    <property type="entry name" value="TST_Repeat_2"/>
    <property type="match status" value="1"/>
</dbReference>
<evidence type="ECO:0000313" key="6">
    <source>
        <dbReference type="Proteomes" id="UP000052015"/>
    </source>
</evidence>
<protein>
    <submittedName>
        <fullName evidence="5">Thiosulfate sulfurtransferase YnjE</fullName>
        <ecNumber evidence="5">2.8.1.1</ecNumber>
    </submittedName>
</protein>
<dbReference type="PANTHER" id="PTHR11364:SF27">
    <property type="entry name" value="SULFURTRANSFERASE"/>
    <property type="match status" value="1"/>
</dbReference>
<keyword evidence="1 5" id="KW-0808">Transferase</keyword>
<dbReference type="EC" id="2.8.1.1" evidence="5"/>
<dbReference type="PROSITE" id="PS50206">
    <property type="entry name" value="RHODANESE_3"/>
    <property type="match status" value="3"/>
</dbReference>
<gene>
    <name evidence="5" type="primary">ynjE</name>
    <name evidence="5" type="ORF">ABG79_02396</name>
</gene>
<dbReference type="PROSITE" id="PS51257">
    <property type="entry name" value="PROKAR_LIPOPROTEIN"/>
    <property type="match status" value="1"/>
</dbReference>
<keyword evidence="2" id="KW-0677">Repeat</keyword>